<dbReference type="InterPro" id="IPR008969">
    <property type="entry name" value="CarboxyPept-like_regulatory"/>
</dbReference>
<name>A0A239X9B7_9FLAO</name>
<keyword evidence="2" id="KW-1185">Reference proteome</keyword>
<dbReference type="SUPFAM" id="SSF49464">
    <property type="entry name" value="Carboxypeptidase regulatory domain-like"/>
    <property type="match status" value="1"/>
</dbReference>
<organism evidence="1 2">
    <name type="scientific">Chryseobacterium taklimakanense</name>
    <dbReference type="NCBI Taxonomy" id="536441"/>
    <lineage>
        <taxon>Bacteria</taxon>
        <taxon>Pseudomonadati</taxon>
        <taxon>Bacteroidota</taxon>
        <taxon>Flavobacteriia</taxon>
        <taxon>Flavobacteriales</taxon>
        <taxon>Weeksellaceae</taxon>
        <taxon>Chryseobacterium group</taxon>
        <taxon>Chryseobacterium</taxon>
    </lineage>
</organism>
<protein>
    <submittedName>
        <fullName evidence="1">TonB-linked outer membrane protein, SusC/RagA family</fullName>
    </submittedName>
</protein>
<gene>
    <name evidence="1" type="ORF">SAMEA4412677_01140</name>
</gene>
<proteinExistence type="predicted"/>
<evidence type="ECO:0000313" key="1">
    <source>
        <dbReference type="EMBL" id="SNV42773.1"/>
    </source>
</evidence>
<evidence type="ECO:0000313" key="2">
    <source>
        <dbReference type="Proteomes" id="UP000215196"/>
    </source>
</evidence>
<dbReference type="KEGG" id="ctak:4412677_01140"/>
<sequence>MNKFLLFIFILAFGFVGAQQYVIGHVTTDAGTKVPGVLVFNVHTEETARTDSDGNFIIRARSSDELRFIKNNFERVSVKVQPDHFTRPLNIAIQLRAQLIEEVEIAFKPTGNLRKDVRALDRPKKVEELNNNLAKWVQSGPAMAYPSNKMPSSLVLGPDMKSGQLSLFSSGGGGLLGAAIKSISKAVQPAKTTADYAETQAFYKRVKENIDLGYFYKHGIDEYQFEMLLAFVDGKYQLAKNFRSNFNKTAIEFYLKKELKDFMNRNKMKSVEEPA</sequence>
<dbReference type="EMBL" id="LT906465">
    <property type="protein sequence ID" value="SNV42773.1"/>
    <property type="molecule type" value="Genomic_DNA"/>
</dbReference>
<dbReference type="Proteomes" id="UP000215196">
    <property type="component" value="Chromosome 1"/>
</dbReference>
<reference evidence="1 2" key="1">
    <citation type="submission" date="2017-06" db="EMBL/GenBank/DDBJ databases">
        <authorList>
            <consortium name="Pathogen Informatics"/>
        </authorList>
    </citation>
    <scope>NUCLEOTIDE SEQUENCE [LARGE SCALE GENOMIC DNA]</scope>
    <source>
        <strain evidence="1 2">NCTC13490</strain>
    </source>
</reference>
<dbReference type="AlphaFoldDB" id="A0A239X9B7"/>
<dbReference type="RefSeq" id="WP_095071284.1">
    <property type="nucleotide sequence ID" value="NZ_LT906465.1"/>
</dbReference>
<accession>A0A239X9B7</accession>